<dbReference type="OrthoDB" id="9808891at2"/>
<dbReference type="InterPro" id="IPR046357">
    <property type="entry name" value="PPIase_dom_sf"/>
</dbReference>
<keyword evidence="4" id="KW-0963">Cytoplasm</keyword>
<accession>A0A0F6SHA0</accession>
<feature type="region of interest" description="Disordered" evidence="11">
    <location>
        <begin position="149"/>
        <end position="169"/>
    </location>
</feature>
<name>A0A0F6SHA0_9BACT</name>
<dbReference type="SUPFAM" id="SSF54534">
    <property type="entry name" value="FKBP-like"/>
    <property type="match status" value="1"/>
</dbReference>
<dbReference type="GO" id="GO:0042026">
    <property type="term" value="P:protein refolding"/>
    <property type="evidence" value="ECO:0007669"/>
    <property type="project" value="UniProtKB-ARBA"/>
</dbReference>
<dbReference type="RefSeq" id="WP_157069762.1">
    <property type="nucleotide sequence ID" value="NZ_CP011125.1"/>
</dbReference>
<keyword evidence="5 9" id="KW-0697">Rotamase</keyword>
<proteinExistence type="inferred from homology"/>
<evidence type="ECO:0000256" key="8">
    <source>
        <dbReference type="ARBA" id="ARBA00037071"/>
    </source>
</evidence>
<feature type="region of interest" description="Disordered" evidence="11">
    <location>
        <begin position="68"/>
        <end position="92"/>
    </location>
</feature>
<evidence type="ECO:0000259" key="12">
    <source>
        <dbReference type="PROSITE" id="PS50059"/>
    </source>
</evidence>
<evidence type="ECO:0000256" key="5">
    <source>
        <dbReference type="ARBA" id="ARBA00023110"/>
    </source>
</evidence>
<evidence type="ECO:0000256" key="11">
    <source>
        <dbReference type="SAM" id="MobiDB-lite"/>
    </source>
</evidence>
<evidence type="ECO:0000256" key="6">
    <source>
        <dbReference type="ARBA" id="ARBA00023186"/>
    </source>
</evidence>
<dbReference type="PANTHER" id="PTHR47861">
    <property type="entry name" value="FKBP-TYPE PEPTIDYL-PROLYL CIS-TRANS ISOMERASE SLYD"/>
    <property type="match status" value="1"/>
</dbReference>
<evidence type="ECO:0000256" key="7">
    <source>
        <dbReference type="ARBA" id="ARBA00023235"/>
    </source>
</evidence>
<dbReference type="PANTHER" id="PTHR47861:SF3">
    <property type="entry name" value="FKBP-TYPE PEPTIDYL-PROLYL CIS-TRANS ISOMERASE SLYD"/>
    <property type="match status" value="1"/>
</dbReference>
<reference evidence="13 14" key="1">
    <citation type="submission" date="2015-03" db="EMBL/GenBank/DDBJ databases">
        <title>Genome assembly of Sandaracinus amylolyticus DSM 53668.</title>
        <authorList>
            <person name="Sharma G."/>
            <person name="Subramanian S."/>
        </authorList>
    </citation>
    <scope>NUCLEOTIDE SEQUENCE [LARGE SCALE GENOMIC DNA]</scope>
    <source>
        <strain evidence="13 14">DSM 53668</strain>
    </source>
</reference>
<comment type="subcellular location">
    <subcellularLocation>
        <location evidence="2">Cytoplasm</location>
    </subcellularLocation>
</comment>
<comment type="function">
    <text evidence="8">Also involved in hydrogenase metallocenter assembly, probably by participating in the nickel insertion step. This function in hydrogenase biosynthesis requires chaperone activity and the presence of the metal-binding domain, but not PPIase activity.</text>
</comment>
<dbReference type="Pfam" id="PF00254">
    <property type="entry name" value="FKBP_C"/>
    <property type="match status" value="1"/>
</dbReference>
<evidence type="ECO:0000256" key="3">
    <source>
        <dbReference type="ARBA" id="ARBA00006577"/>
    </source>
</evidence>
<keyword evidence="14" id="KW-1185">Reference proteome</keyword>
<gene>
    <name evidence="13" type="ORF">DB32_007228</name>
</gene>
<keyword evidence="7 9" id="KW-0413">Isomerase</keyword>
<dbReference type="EMBL" id="CP011125">
    <property type="protein sequence ID" value="AKF10079.1"/>
    <property type="molecule type" value="Genomic_DNA"/>
</dbReference>
<sequence length="169" mass="18412">MSESVQSIAADQVVGIHYTLKNASGEVIDSSSGDEPLYYLHGHDNIVPGLERKLSGRKVGDKLNVTVQPADGYGERDPRGEQRVPREAFPPGTPLEEGVQLALRDPSGQIVPIWISKVESDVVHVDLNHPLAGEVLHFDVEVVSLRKATDEELEHGHPHGADGHEGHHH</sequence>
<evidence type="ECO:0000256" key="4">
    <source>
        <dbReference type="ARBA" id="ARBA00022490"/>
    </source>
</evidence>
<dbReference type="EC" id="5.2.1.8" evidence="10"/>
<feature type="compositionally biased region" description="Basic and acidic residues" evidence="11">
    <location>
        <begin position="73"/>
        <end position="86"/>
    </location>
</feature>
<keyword evidence="6" id="KW-0143">Chaperone</keyword>
<dbReference type="GO" id="GO:0003755">
    <property type="term" value="F:peptidyl-prolyl cis-trans isomerase activity"/>
    <property type="evidence" value="ECO:0007669"/>
    <property type="project" value="UniProtKB-UniRule"/>
</dbReference>
<dbReference type="Proteomes" id="UP000034883">
    <property type="component" value="Chromosome"/>
</dbReference>
<feature type="domain" description="PPIase FKBP-type" evidence="12">
    <location>
        <begin position="11"/>
        <end position="105"/>
    </location>
</feature>
<dbReference type="KEGG" id="samy:DB32_007228"/>
<dbReference type="GO" id="GO:0005737">
    <property type="term" value="C:cytoplasm"/>
    <property type="evidence" value="ECO:0007669"/>
    <property type="project" value="UniProtKB-SubCell"/>
</dbReference>
<dbReference type="AlphaFoldDB" id="A0A0F6SHA0"/>
<evidence type="ECO:0000256" key="1">
    <source>
        <dbReference type="ARBA" id="ARBA00000971"/>
    </source>
</evidence>
<evidence type="ECO:0000313" key="13">
    <source>
        <dbReference type="EMBL" id="AKF10079.1"/>
    </source>
</evidence>
<evidence type="ECO:0000256" key="2">
    <source>
        <dbReference type="ARBA" id="ARBA00004496"/>
    </source>
</evidence>
<comment type="similarity">
    <text evidence="3 10">Belongs to the FKBP-type PPIase family.</text>
</comment>
<evidence type="ECO:0000256" key="10">
    <source>
        <dbReference type="RuleBase" id="RU003915"/>
    </source>
</evidence>
<organism evidence="13 14">
    <name type="scientific">Sandaracinus amylolyticus</name>
    <dbReference type="NCBI Taxonomy" id="927083"/>
    <lineage>
        <taxon>Bacteria</taxon>
        <taxon>Pseudomonadati</taxon>
        <taxon>Myxococcota</taxon>
        <taxon>Polyangia</taxon>
        <taxon>Polyangiales</taxon>
        <taxon>Sandaracinaceae</taxon>
        <taxon>Sandaracinus</taxon>
    </lineage>
</organism>
<evidence type="ECO:0000313" key="14">
    <source>
        <dbReference type="Proteomes" id="UP000034883"/>
    </source>
</evidence>
<dbReference type="STRING" id="927083.DB32_007228"/>
<evidence type="ECO:0000256" key="9">
    <source>
        <dbReference type="PROSITE-ProRule" id="PRU00277"/>
    </source>
</evidence>
<comment type="catalytic activity">
    <reaction evidence="1 9 10">
        <text>[protein]-peptidylproline (omega=180) = [protein]-peptidylproline (omega=0)</text>
        <dbReference type="Rhea" id="RHEA:16237"/>
        <dbReference type="Rhea" id="RHEA-COMP:10747"/>
        <dbReference type="Rhea" id="RHEA-COMP:10748"/>
        <dbReference type="ChEBI" id="CHEBI:83833"/>
        <dbReference type="ChEBI" id="CHEBI:83834"/>
        <dbReference type="EC" id="5.2.1.8"/>
    </reaction>
</comment>
<dbReference type="PROSITE" id="PS50059">
    <property type="entry name" value="FKBP_PPIASE"/>
    <property type="match status" value="1"/>
</dbReference>
<dbReference type="InterPro" id="IPR001179">
    <property type="entry name" value="PPIase_FKBP_dom"/>
</dbReference>
<dbReference type="Gene3D" id="3.10.50.40">
    <property type="match status" value="1"/>
</dbReference>
<protein>
    <recommendedName>
        <fullName evidence="10">Peptidyl-prolyl cis-trans isomerase</fullName>
        <ecNumber evidence="10">5.2.1.8</ecNumber>
    </recommendedName>
</protein>